<dbReference type="EMBL" id="GDJX01018725">
    <property type="protein sequence ID" value="JAT49211.1"/>
    <property type="molecule type" value="Transcribed_RNA"/>
</dbReference>
<dbReference type="Gene3D" id="2.60.120.620">
    <property type="entry name" value="q2cbj1_9rhob like domain"/>
    <property type="match status" value="1"/>
</dbReference>
<dbReference type="InterPro" id="IPR044862">
    <property type="entry name" value="Pro_4_hyd_alph_FE2OG_OXY"/>
</dbReference>
<feature type="domain" description="Prolyl 4-hydroxylase alpha subunit Fe(2+) 2OG dioxygenase" evidence="1">
    <location>
        <begin position="6"/>
        <end position="66"/>
    </location>
</feature>
<sequence length="287" mass="32797">MDNMSFCYLNNYGKDFRGGVFHFKDGEPASIIPQAGDAVIYTADGQNIHSVDEVTAGERLTLTLWFTRDSTHDEDAKLISILYERLLKNQVASPDLCLPFPASDKMYWFTHQQSCFDIRWARLHILGYNLYSSVSADKIHDSSSDTLDDPFEQLIRPLRLGRGEKIYNLEFSNCLHALQVVQFYNWKSSELQLGRGEITVDDRSIVPSLVGRTRGSELVIPCDRQAAEAVFGYISHDDSPLPFHWDDFALAVSIWEDYIQTKHDILMASIAHWQTHQIIFPVSDTEQ</sequence>
<protein>
    <submittedName>
        <fullName evidence="2">Prolyl 3-hydroxylase 1</fullName>
    </submittedName>
</protein>
<organism evidence="2">
    <name type="scientific">Anthurium amnicola</name>
    <dbReference type="NCBI Taxonomy" id="1678845"/>
    <lineage>
        <taxon>Eukaryota</taxon>
        <taxon>Viridiplantae</taxon>
        <taxon>Streptophyta</taxon>
        <taxon>Embryophyta</taxon>
        <taxon>Tracheophyta</taxon>
        <taxon>Spermatophyta</taxon>
        <taxon>Magnoliopsida</taxon>
        <taxon>Liliopsida</taxon>
        <taxon>Araceae</taxon>
        <taxon>Pothoideae</taxon>
        <taxon>Potheae</taxon>
        <taxon>Anthurium</taxon>
    </lineage>
</organism>
<accession>A0A1D1Y3L1</accession>
<dbReference type="PANTHER" id="PTHR14049">
    <property type="entry name" value="LEPRECAN 1"/>
    <property type="match status" value="1"/>
</dbReference>
<gene>
    <name evidence="2" type="primary">LEPRE1_1</name>
    <name evidence="2" type="ORF">g.76686</name>
</gene>
<reference evidence="2" key="1">
    <citation type="submission" date="2015-07" db="EMBL/GenBank/DDBJ databases">
        <title>Transcriptome Assembly of Anthurium amnicola.</title>
        <authorList>
            <person name="Suzuki J."/>
        </authorList>
    </citation>
    <scope>NUCLEOTIDE SEQUENCE</scope>
</reference>
<dbReference type="Pfam" id="PF13640">
    <property type="entry name" value="2OG-FeII_Oxy_3"/>
    <property type="match status" value="1"/>
</dbReference>
<dbReference type="AlphaFoldDB" id="A0A1D1Y3L1"/>
<evidence type="ECO:0000313" key="2">
    <source>
        <dbReference type="EMBL" id="JAT49211.1"/>
    </source>
</evidence>
<name>A0A1D1Y3L1_9ARAE</name>
<dbReference type="InterPro" id="IPR039575">
    <property type="entry name" value="P3H"/>
</dbReference>
<proteinExistence type="predicted"/>
<dbReference type="GO" id="GO:0032963">
    <property type="term" value="P:collagen metabolic process"/>
    <property type="evidence" value="ECO:0007669"/>
    <property type="project" value="InterPro"/>
</dbReference>
<evidence type="ECO:0000259" key="1">
    <source>
        <dbReference type="Pfam" id="PF13640"/>
    </source>
</evidence>
<dbReference type="PANTHER" id="PTHR14049:SF9">
    <property type="entry name" value="PROCOLLAGEN-PROLINE 3-DIOXYGENASE"/>
    <property type="match status" value="1"/>
</dbReference>